<dbReference type="Proteomes" id="UP000001444">
    <property type="component" value="Chromosome"/>
</dbReference>
<evidence type="ECO:0000313" key="2">
    <source>
        <dbReference type="EMBL" id="CBG72632.1"/>
    </source>
</evidence>
<dbReference type="KEGG" id="scb:SCAB_56062"/>
<dbReference type="STRING" id="680198.SCAB_56062"/>
<evidence type="ECO:0000313" key="3">
    <source>
        <dbReference type="Proteomes" id="UP000001444"/>
    </source>
</evidence>
<dbReference type="EMBL" id="FN554889">
    <property type="protein sequence ID" value="CBG72632.1"/>
    <property type="molecule type" value="Genomic_DNA"/>
</dbReference>
<dbReference type="AlphaFoldDB" id="C9Z122"/>
<dbReference type="HOGENOM" id="CLU_3085411_0_0_11"/>
<keyword evidence="3" id="KW-1185">Reference proteome</keyword>
<sequence length="52" mass="5653">MIMEQYLQPDRYTETALSTPWVCVDLTFAAGHGSGPRGPDKGEEFVGAVPRA</sequence>
<evidence type="ECO:0000256" key="1">
    <source>
        <dbReference type="SAM" id="MobiDB-lite"/>
    </source>
</evidence>
<accession>C9Z122</accession>
<reference evidence="2 3" key="1">
    <citation type="journal article" date="2010" name="Mol. Plant Microbe Interact.">
        <title>Streptomyces scabies 87-22 contains a coronafacic acid-like biosynthetic cluster that contributes to plant-microbe interactions.</title>
        <authorList>
            <person name="Bignell D.R."/>
            <person name="Seipke R.F."/>
            <person name="Huguet-Tapia J.C."/>
            <person name="Chambers A.H."/>
            <person name="Parry R.J."/>
            <person name="Loria R."/>
        </authorList>
    </citation>
    <scope>NUCLEOTIDE SEQUENCE [LARGE SCALE GENOMIC DNA]</scope>
    <source>
        <strain evidence="2 3">87.22</strain>
    </source>
</reference>
<feature type="region of interest" description="Disordered" evidence="1">
    <location>
        <begin position="32"/>
        <end position="52"/>
    </location>
</feature>
<organism evidence="2 3">
    <name type="scientific">Streptomyces scabiei (strain 87.22)</name>
    <dbReference type="NCBI Taxonomy" id="680198"/>
    <lineage>
        <taxon>Bacteria</taxon>
        <taxon>Bacillati</taxon>
        <taxon>Actinomycetota</taxon>
        <taxon>Actinomycetes</taxon>
        <taxon>Kitasatosporales</taxon>
        <taxon>Streptomycetaceae</taxon>
        <taxon>Streptomyces</taxon>
    </lineage>
</organism>
<gene>
    <name evidence="2" type="ordered locus">SCAB_56062</name>
</gene>
<name>C9Z122_STRSW</name>
<protein>
    <submittedName>
        <fullName evidence="2">Uncharacterized protein</fullName>
    </submittedName>
</protein>
<proteinExistence type="predicted"/>